<dbReference type="SUPFAM" id="SSF51735">
    <property type="entry name" value="NAD(P)-binding Rossmann-fold domains"/>
    <property type="match status" value="1"/>
</dbReference>
<dbReference type="KEGG" id="rop:ROP_48540"/>
<dbReference type="CDD" id="cd05288">
    <property type="entry name" value="PGDH"/>
    <property type="match status" value="1"/>
</dbReference>
<dbReference type="Gene3D" id="3.90.180.10">
    <property type="entry name" value="Medium-chain alcohol dehydrogenases, catalytic domain"/>
    <property type="match status" value="1"/>
</dbReference>
<dbReference type="InterPro" id="IPR020843">
    <property type="entry name" value="ER"/>
</dbReference>
<gene>
    <name evidence="3" type="ordered locus">ROP_48540</name>
</gene>
<dbReference type="STRING" id="632772.ROP_48540"/>
<reference evidence="3 4" key="1">
    <citation type="submission" date="2009-03" db="EMBL/GenBank/DDBJ databases">
        <title>Comparison of the complete genome sequences of Rhodococcus erythropolis PR4 and Rhodococcus opacus B4.</title>
        <authorList>
            <person name="Takarada H."/>
            <person name="Sekine M."/>
            <person name="Hosoyama A."/>
            <person name="Yamada R."/>
            <person name="Fujisawa T."/>
            <person name="Omata S."/>
            <person name="Shimizu A."/>
            <person name="Tsukatani N."/>
            <person name="Tanikawa S."/>
            <person name="Fujita N."/>
            <person name="Harayama S."/>
        </authorList>
    </citation>
    <scope>NUCLEOTIDE SEQUENCE [LARGE SCALE GENOMIC DNA]</scope>
    <source>
        <strain evidence="3 4">B4</strain>
    </source>
</reference>
<dbReference type="Pfam" id="PF16884">
    <property type="entry name" value="ADH_N_2"/>
    <property type="match status" value="1"/>
</dbReference>
<dbReference type="Gene3D" id="3.40.50.720">
    <property type="entry name" value="NAD(P)-binding Rossmann-like Domain"/>
    <property type="match status" value="1"/>
</dbReference>
<evidence type="ECO:0000313" key="3">
    <source>
        <dbReference type="EMBL" id="BAH53101.1"/>
    </source>
</evidence>
<dbReference type="EMBL" id="AP011115">
    <property type="protein sequence ID" value="BAH53101.1"/>
    <property type="molecule type" value="Genomic_DNA"/>
</dbReference>
<keyword evidence="1" id="KW-0560">Oxidoreductase</keyword>
<dbReference type="InterPro" id="IPR011032">
    <property type="entry name" value="GroES-like_sf"/>
</dbReference>
<dbReference type="InterPro" id="IPR041694">
    <property type="entry name" value="ADH_N_2"/>
</dbReference>
<dbReference type="PATRIC" id="fig|632772.20.peg.5074"/>
<proteinExistence type="predicted"/>
<name>C1BBP8_RHOOB</name>
<dbReference type="InterPro" id="IPR013149">
    <property type="entry name" value="ADH-like_C"/>
</dbReference>
<sequence>MERIPVQSRELKLARHPRGKVRPDDLSLDVVTVPEDLGPGDILVRNSWLSIDPSVRMRLGPTGPAGYLPPFRIGDTLAGLAVGEVIRSRDDGFEPGDTVLHINGFREFAVIREDGDTLAGAGGVTKLDTSEHPPQAYLGALGSSGLTAYVGLQCIGELTGGDIVWVSSAAGAVGSLAAQIARLRGHYVVGSTGSAEKVRFLSEELRLDAAFDYHTPDLADALAGAAPDGIDLYFDNVGGMHLQAALSHLRRGGRVAMAGAVASYDGETANAGPNNLFQIVAKNLTVKGFRAGAYDHLLGDMRAEVGSYLRDGRLVATETVFDGLESAPDAIVAMLGGRTVGKTLCRLG</sequence>
<dbReference type="InterPro" id="IPR036291">
    <property type="entry name" value="NAD(P)-bd_dom_sf"/>
</dbReference>
<evidence type="ECO:0000259" key="2">
    <source>
        <dbReference type="SMART" id="SM00829"/>
    </source>
</evidence>
<organism evidence="3 4">
    <name type="scientific">Rhodococcus opacus (strain B4)</name>
    <dbReference type="NCBI Taxonomy" id="632772"/>
    <lineage>
        <taxon>Bacteria</taxon>
        <taxon>Bacillati</taxon>
        <taxon>Actinomycetota</taxon>
        <taxon>Actinomycetes</taxon>
        <taxon>Mycobacteriales</taxon>
        <taxon>Nocardiaceae</taxon>
        <taxon>Rhodococcus</taxon>
    </lineage>
</organism>
<evidence type="ECO:0000313" key="4">
    <source>
        <dbReference type="Proteomes" id="UP000002212"/>
    </source>
</evidence>
<feature type="domain" description="Enoyl reductase (ER)" evidence="2">
    <location>
        <begin position="21"/>
        <end position="345"/>
    </location>
</feature>
<dbReference type="Pfam" id="PF00107">
    <property type="entry name" value="ADH_zinc_N"/>
    <property type="match status" value="1"/>
</dbReference>
<dbReference type="AlphaFoldDB" id="C1BBP8"/>
<evidence type="ECO:0000256" key="1">
    <source>
        <dbReference type="ARBA" id="ARBA00023002"/>
    </source>
</evidence>
<dbReference type="GO" id="GO:0016628">
    <property type="term" value="F:oxidoreductase activity, acting on the CH-CH group of donors, NAD or NADP as acceptor"/>
    <property type="evidence" value="ECO:0007669"/>
    <property type="project" value="InterPro"/>
</dbReference>
<dbReference type="PANTHER" id="PTHR43205">
    <property type="entry name" value="PROSTAGLANDIN REDUCTASE"/>
    <property type="match status" value="1"/>
</dbReference>
<dbReference type="HOGENOM" id="CLU_026673_29_2_11"/>
<dbReference type="SUPFAM" id="SSF50129">
    <property type="entry name" value="GroES-like"/>
    <property type="match status" value="1"/>
</dbReference>
<dbReference type="SMART" id="SM00829">
    <property type="entry name" value="PKS_ER"/>
    <property type="match status" value="1"/>
</dbReference>
<protein>
    <submittedName>
        <fullName evidence="3">Putative oxidoreductase</fullName>
    </submittedName>
</protein>
<dbReference type="Proteomes" id="UP000002212">
    <property type="component" value="Chromosome"/>
</dbReference>
<accession>C1BBP8</accession>
<dbReference type="InterPro" id="IPR045010">
    <property type="entry name" value="MDR_fam"/>
</dbReference>
<dbReference type="PANTHER" id="PTHR43205:SF7">
    <property type="entry name" value="PROSTAGLANDIN REDUCTASE 1"/>
    <property type="match status" value="1"/>
</dbReference>